<evidence type="ECO:0000256" key="7">
    <source>
        <dbReference type="ARBA" id="ARBA00022975"/>
    </source>
</evidence>
<evidence type="ECO:0000256" key="3">
    <source>
        <dbReference type="ARBA" id="ARBA00005161"/>
    </source>
</evidence>
<keyword evidence="7 11" id="KW-0665">Pyrimidine biosynthesis</keyword>
<dbReference type="GO" id="GO:0006207">
    <property type="term" value="P:'de novo' pyrimidine nucleobase biosynthetic process"/>
    <property type="evidence" value="ECO:0007669"/>
    <property type="project" value="UniProtKB-UniRule"/>
</dbReference>
<dbReference type="InterPro" id="IPR005720">
    <property type="entry name" value="Dihydroorotate_DH_cat"/>
</dbReference>
<dbReference type="Pfam" id="PF01180">
    <property type="entry name" value="DHO_dh"/>
    <property type="match status" value="1"/>
</dbReference>
<feature type="binding site" evidence="11">
    <location>
        <begin position="105"/>
        <end position="109"/>
    </location>
    <ligand>
        <name>substrate</name>
    </ligand>
</feature>
<keyword evidence="5 11" id="KW-0285">Flavoprotein</keyword>
<dbReference type="InterPro" id="IPR012135">
    <property type="entry name" value="Dihydroorotate_DH_1_2"/>
</dbReference>
<dbReference type="InterPro" id="IPR050074">
    <property type="entry name" value="DHO_dehydrogenase"/>
</dbReference>
<dbReference type="PIRSF" id="PIRSF000164">
    <property type="entry name" value="DHO_oxidase"/>
    <property type="match status" value="1"/>
</dbReference>
<dbReference type="PATRIC" id="fig|448.7.peg.55"/>
<feature type="binding site" evidence="11">
    <location>
        <position position="166"/>
    </location>
    <ligand>
        <name>FMN</name>
        <dbReference type="ChEBI" id="CHEBI:58210"/>
    </ligand>
</feature>
<evidence type="ECO:0000256" key="2">
    <source>
        <dbReference type="ARBA" id="ARBA00004370"/>
    </source>
</evidence>
<feature type="binding site" evidence="11">
    <location>
        <position position="239"/>
    </location>
    <ligand>
        <name>FMN</name>
        <dbReference type="ChEBI" id="CHEBI:58210"/>
    </ligand>
</feature>
<dbReference type="SUPFAM" id="SSF51395">
    <property type="entry name" value="FMN-linked oxidoreductases"/>
    <property type="match status" value="1"/>
</dbReference>
<dbReference type="AlphaFoldDB" id="A0A0W0TX53"/>
<proteinExistence type="inferred from homology"/>
<dbReference type="PROSITE" id="PS00911">
    <property type="entry name" value="DHODEHASE_1"/>
    <property type="match status" value="1"/>
</dbReference>
<evidence type="ECO:0000256" key="8">
    <source>
        <dbReference type="ARBA" id="ARBA00023002"/>
    </source>
</evidence>
<dbReference type="NCBIfam" id="NF003644">
    <property type="entry name" value="PRK05286.1-1"/>
    <property type="match status" value="1"/>
</dbReference>
<dbReference type="GO" id="GO:0106430">
    <property type="term" value="F:dihydroorotate dehydrogenase (quinone) activity"/>
    <property type="evidence" value="ECO:0007669"/>
    <property type="project" value="UniProtKB-EC"/>
</dbReference>
<keyword evidence="14" id="KW-1185">Reference proteome</keyword>
<feature type="binding site" evidence="11">
    <location>
        <position position="171"/>
    </location>
    <ligand>
        <name>substrate</name>
    </ligand>
</feature>
<accession>A0A0W0TX53</accession>
<evidence type="ECO:0000313" key="13">
    <source>
        <dbReference type="EMBL" id="KTC99944.1"/>
    </source>
</evidence>
<dbReference type="CDD" id="cd04738">
    <property type="entry name" value="DHOD_2_like"/>
    <property type="match status" value="1"/>
</dbReference>
<dbReference type="GO" id="GO:0005737">
    <property type="term" value="C:cytoplasm"/>
    <property type="evidence" value="ECO:0007669"/>
    <property type="project" value="InterPro"/>
</dbReference>
<dbReference type="InterPro" id="IPR013785">
    <property type="entry name" value="Aldolase_TIM"/>
</dbReference>
<dbReference type="NCBIfam" id="NF003652">
    <property type="entry name" value="PRK05286.2-5"/>
    <property type="match status" value="1"/>
</dbReference>
<dbReference type="UniPathway" id="UPA00070">
    <property type="reaction ID" value="UER00946"/>
</dbReference>
<evidence type="ECO:0000256" key="4">
    <source>
        <dbReference type="ARBA" id="ARBA00005359"/>
    </source>
</evidence>
<dbReference type="EC" id="1.3.5.2" evidence="11"/>
<keyword evidence="6 11" id="KW-0288">FMN</keyword>
<dbReference type="InterPro" id="IPR001295">
    <property type="entry name" value="Dihydroorotate_DH_CS"/>
</dbReference>
<evidence type="ECO:0000256" key="10">
    <source>
        <dbReference type="ARBA" id="ARBA00048639"/>
    </source>
</evidence>
<keyword evidence="8 11" id="KW-0560">Oxidoreductase</keyword>
<comment type="caution">
    <text evidence="13">The sequence shown here is derived from an EMBL/GenBank/DDBJ whole genome shotgun (WGS) entry which is preliminary data.</text>
</comment>
<sequence length="332" mass="36451">MYHLIRPLLFKLDTERAHALALRALRFMPSACFKRPEQRPIHALGLEFPHPIGLAAGFDKNGEHLDALAKLGFSFIELGTVTPKPQPGNPKPRLFRLPEANAIINRMGFNNQGVDALVKHVARADYKGILGINIGKNKDTPLTHAAHDYRYCLQKVFKQASYVTINISSPNTPDLRLLQRGDFFIDLLMQLTDERKRLEDQYQRTIPLLVKVSPDETDEALKQMAEVVVSQGINGIIATNTTAERETVASLPYGQEAGGLSGRPLALRSTACLRLLNEVAGKDVCLIGVGGIDSPEMAREKLAAGASLLQIYTGLIYQGPGLVKRLVDGLDA</sequence>
<evidence type="ECO:0000256" key="6">
    <source>
        <dbReference type="ARBA" id="ARBA00022643"/>
    </source>
</evidence>
<protein>
    <recommendedName>
        <fullName evidence="11">Dihydroorotate dehydrogenase (quinone)</fullName>
        <ecNumber evidence="11">1.3.5.2</ecNumber>
    </recommendedName>
    <alternativeName>
        <fullName evidence="11">DHOdehase</fullName>
        <shortName evidence="11">DHOD</shortName>
        <shortName evidence="11">DHODase</shortName>
    </alternativeName>
    <alternativeName>
        <fullName evidence="11">Dihydroorotate oxidase</fullName>
    </alternativeName>
</protein>
<dbReference type="RefSeq" id="WP_058525245.1">
    <property type="nucleotide sequence ID" value="NZ_CAAAHY010000004.1"/>
</dbReference>
<dbReference type="EMBL" id="LNYA01000001">
    <property type="protein sequence ID" value="KTC99944.1"/>
    <property type="molecule type" value="Genomic_DNA"/>
</dbReference>
<comment type="cofactor">
    <cofactor evidence="11">
        <name>FMN</name>
        <dbReference type="ChEBI" id="CHEBI:58210"/>
    </cofactor>
    <text evidence="11">Binds 1 FMN per subunit.</text>
</comment>
<comment type="subunit">
    <text evidence="11">Monomer.</text>
</comment>
<feature type="binding site" evidence="11">
    <location>
        <position position="133"/>
    </location>
    <ligand>
        <name>FMN</name>
        <dbReference type="ChEBI" id="CHEBI:58210"/>
    </ligand>
</feature>
<feature type="domain" description="Dihydroorotate dehydrogenase catalytic" evidence="12">
    <location>
        <begin position="44"/>
        <end position="331"/>
    </location>
</feature>
<dbReference type="PROSITE" id="PS00912">
    <property type="entry name" value="DHODEHASE_2"/>
    <property type="match status" value="1"/>
</dbReference>
<keyword evidence="11" id="KW-1003">Cell membrane</keyword>
<feature type="binding site" evidence="11">
    <location>
        <position position="262"/>
    </location>
    <ligand>
        <name>FMN</name>
        <dbReference type="ChEBI" id="CHEBI:58210"/>
    </ligand>
</feature>
<organism evidence="13 14">
    <name type="scientific">Legionella erythra</name>
    <dbReference type="NCBI Taxonomy" id="448"/>
    <lineage>
        <taxon>Bacteria</taxon>
        <taxon>Pseudomonadati</taxon>
        <taxon>Pseudomonadota</taxon>
        <taxon>Gammaproteobacteria</taxon>
        <taxon>Legionellales</taxon>
        <taxon>Legionellaceae</taxon>
        <taxon>Legionella</taxon>
    </lineage>
</organism>
<feature type="binding site" evidence="11">
    <location>
        <position position="166"/>
    </location>
    <ligand>
        <name>substrate</name>
    </ligand>
</feature>
<feature type="binding site" evidence="11">
    <location>
        <position position="211"/>
    </location>
    <ligand>
        <name>FMN</name>
        <dbReference type="ChEBI" id="CHEBI:58210"/>
    </ligand>
</feature>
<comment type="catalytic activity">
    <reaction evidence="10 11">
        <text>(S)-dihydroorotate + a quinone = orotate + a quinol</text>
        <dbReference type="Rhea" id="RHEA:30187"/>
        <dbReference type="ChEBI" id="CHEBI:24646"/>
        <dbReference type="ChEBI" id="CHEBI:30839"/>
        <dbReference type="ChEBI" id="CHEBI:30864"/>
        <dbReference type="ChEBI" id="CHEBI:132124"/>
        <dbReference type="EC" id="1.3.5.2"/>
    </reaction>
</comment>
<evidence type="ECO:0000256" key="9">
    <source>
        <dbReference type="ARBA" id="ARBA00023136"/>
    </source>
</evidence>
<dbReference type="GO" id="GO:0005886">
    <property type="term" value="C:plasma membrane"/>
    <property type="evidence" value="ECO:0007669"/>
    <property type="project" value="UniProtKB-SubCell"/>
</dbReference>
<feature type="binding site" evidence="11">
    <location>
        <begin position="240"/>
        <end position="241"/>
    </location>
    <ligand>
        <name>substrate</name>
    </ligand>
</feature>
<dbReference type="Proteomes" id="UP000054773">
    <property type="component" value="Unassembled WGS sequence"/>
</dbReference>
<dbReference type="OrthoDB" id="9802377at2"/>
<evidence type="ECO:0000256" key="1">
    <source>
        <dbReference type="ARBA" id="ARBA00003125"/>
    </source>
</evidence>
<evidence type="ECO:0000256" key="5">
    <source>
        <dbReference type="ARBA" id="ARBA00022630"/>
    </source>
</evidence>
<name>A0A0W0TX53_LEGER</name>
<feature type="active site" description="Nucleophile" evidence="11">
    <location>
        <position position="169"/>
    </location>
</feature>
<feature type="binding site" evidence="11">
    <location>
        <position position="60"/>
    </location>
    <ligand>
        <name>substrate</name>
    </ligand>
</feature>
<comment type="pathway">
    <text evidence="3 11">Pyrimidine metabolism; UMP biosynthesis via de novo pathway; orotate from (S)-dihydroorotate (quinone route): step 1/1.</text>
</comment>
<dbReference type="InterPro" id="IPR005719">
    <property type="entry name" value="Dihydroorotate_DH_2"/>
</dbReference>
<comment type="subcellular location">
    <subcellularLocation>
        <location evidence="11">Cell membrane</location>
        <topology evidence="11">Peripheral membrane protein</topology>
    </subcellularLocation>
    <subcellularLocation>
        <location evidence="2">Membrane</location>
    </subcellularLocation>
</comment>
<dbReference type="NCBIfam" id="TIGR01036">
    <property type="entry name" value="pyrD_sub2"/>
    <property type="match status" value="1"/>
</dbReference>
<dbReference type="NCBIfam" id="NF003646">
    <property type="entry name" value="PRK05286.1-4"/>
    <property type="match status" value="1"/>
</dbReference>
<dbReference type="HAMAP" id="MF_00225">
    <property type="entry name" value="DHO_dh_type2"/>
    <property type="match status" value="1"/>
</dbReference>
<evidence type="ECO:0000259" key="12">
    <source>
        <dbReference type="Pfam" id="PF01180"/>
    </source>
</evidence>
<comment type="function">
    <text evidence="1 11">Catalyzes the conversion of dihydroorotate to orotate with quinone as electron acceptor.</text>
</comment>
<dbReference type="NCBIfam" id="NF003645">
    <property type="entry name" value="PRK05286.1-2"/>
    <property type="match status" value="1"/>
</dbReference>
<evidence type="ECO:0000256" key="11">
    <source>
        <dbReference type="HAMAP-Rule" id="MF_00225"/>
    </source>
</evidence>
<feature type="binding site" evidence="11">
    <location>
        <begin position="312"/>
        <end position="313"/>
    </location>
    <ligand>
        <name>FMN</name>
        <dbReference type="ChEBI" id="CHEBI:58210"/>
    </ligand>
</feature>
<dbReference type="PANTHER" id="PTHR48109:SF4">
    <property type="entry name" value="DIHYDROOROTATE DEHYDROGENASE (QUINONE), MITOCHONDRIAL"/>
    <property type="match status" value="1"/>
</dbReference>
<keyword evidence="9 11" id="KW-0472">Membrane</keyword>
<dbReference type="GO" id="GO:0044205">
    <property type="term" value="P:'de novo' UMP biosynthetic process"/>
    <property type="evidence" value="ECO:0007669"/>
    <property type="project" value="UniProtKB-UniRule"/>
</dbReference>
<feature type="binding site" evidence="11">
    <location>
        <position position="80"/>
    </location>
    <ligand>
        <name>FMN</name>
        <dbReference type="ChEBI" id="CHEBI:58210"/>
    </ligand>
</feature>
<dbReference type="Gene3D" id="3.20.20.70">
    <property type="entry name" value="Aldolase class I"/>
    <property type="match status" value="1"/>
</dbReference>
<comment type="similarity">
    <text evidence="4 11">Belongs to the dihydroorotate dehydrogenase family. Type 2 subfamily.</text>
</comment>
<gene>
    <name evidence="11 13" type="primary">pyrD</name>
    <name evidence="13" type="ORF">Lery_0054</name>
</gene>
<dbReference type="STRING" id="448.Lery_0054"/>
<feature type="binding site" evidence="11">
    <location>
        <position position="291"/>
    </location>
    <ligand>
        <name>FMN</name>
        <dbReference type="ChEBI" id="CHEBI:58210"/>
    </ligand>
</feature>
<feature type="binding site" evidence="11">
    <location>
        <begin position="56"/>
        <end position="60"/>
    </location>
    <ligand>
        <name>FMN</name>
        <dbReference type="ChEBI" id="CHEBI:58210"/>
    </ligand>
</feature>
<dbReference type="PANTHER" id="PTHR48109">
    <property type="entry name" value="DIHYDROOROTATE DEHYDROGENASE (QUINONE), MITOCHONDRIAL-RELATED"/>
    <property type="match status" value="1"/>
</dbReference>
<reference evidence="13 14" key="1">
    <citation type="submission" date="2015-11" db="EMBL/GenBank/DDBJ databases">
        <title>Genomic analysis of 38 Legionella species identifies large and diverse effector repertoires.</title>
        <authorList>
            <person name="Burstein D."/>
            <person name="Amaro F."/>
            <person name="Zusman T."/>
            <person name="Lifshitz Z."/>
            <person name="Cohen O."/>
            <person name="Gilbert J.A."/>
            <person name="Pupko T."/>
            <person name="Shuman H.A."/>
            <person name="Segal G."/>
        </authorList>
    </citation>
    <scope>NUCLEOTIDE SEQUENCE [LARGE SCALE GENOMIC DNA]</scope>
    <source>
        <strain evidence="13 14">SE-32A-C8</strain>
    </source>
</reference>
<evidence type="ECO:0000313" key="14">
    <source>
        <dbReference type="Proteomes" id="UP000054773"/>
    </source>
</evidence>